<dbReference type="EMBL" id="OBMI01000001">
    <property type="protein sequence ID" value="SOB79611.1"/>
    <property type="molecule type" value="Genomic_DNA"/>
</dbReference>
<evidence type="ECO:0000256" key="1">
    <source>
        <dbReference type="SAM" id="Phobius"/>
    </source>
</evidence>
<gene>
    <name evidence="2" type="ORF">SAMN06297144_0642</name>
</gene>
<feature type="transmembrane region" description="Helical" evidence="1">
    <location>
        <begin position="51"/>
        <end position="73"/>
    </location>
</feature>
<evidence type="ECO:0000313" key="2">
    <source>
        <dbReference type="EMBL" id="SOB79611.1"/>
    </source>
</evidence>
<evidence type="ECO:0000313" key="3">
    <source>
        <dbReference type="Proteomes" id="UP000219494"/>
    </source>
</evidence>
<organism evidence="2 3">
    <name type="scientific">Sphingomonas guangdongensis</name>
    <dbReference type="NCBI Taxonomy" id="1141890"/>
    <lineage>
        <taxon>Bacteria</taxon>
        <taxon>Pseudomonadati</taxon>
        <taxon>Pseudomonadota</taxon>
        <taxon>Alphaproteobacteria</taxon>
        <taxon>Sphingomonadales</taxon>
        <taxon>Sphingomonadaceae</taxon>
        <taxon>Sphingomonas</taxon>
    </lineage>
</organism>
<reference evidence="2 3" key="1">
    <citation type="submission" date="2017-07" db="EMBL/GenBank/DDBJ databases">
        <authorList>
            <person name="Sun Z.S."/>
            <person name="Albrecht U."/>
            <person name="Echele G."/>
            <person name="Lee C.C."/>
        </authorList>
    </citation>
    <scope>NUCLEOTIDE SEQUENCE [LARGE SCALE GENOMIC DNA]</scope>
    <source>
        <strain evidence="2 3">CGMCC 1.12672</strain>
    </source>
</reference>
<dbReference type="RefSeq" id="WP_097062518.1">
    <property type="nucleotide sequence ID" value="NZ_OBMI01000001.1"/>
</dbReference>
<feature type="transmembrane region" description="Helical" evidence="1">
    <location>
        <begin position="12"/>
        <end position="39"/>
    </location>
</feature>
<name>A0A285QCS7_9SPHN</name>
<feature type="transmembrane region" description="Helical" evidence="1">
    <location>
        <begin position="80"/>
        <end position="101"/>
    </location>
</feature>
<protein>
    <submittedName>
        <fullName evidence="2">Uncharacterized protein</fullName>
    </submittedName>
</protein>
<keyword evidence="3" id="KW-1185">Reference proteome</keyword>
<accession>A0A285QCS7</accession>
<dbReference type="Proteomes" id="UP000219494">
    <property type="component" value="Unassembled WGS sequence"/>
</dbReference>
<keyword evidence="1" id="KW-1133">Transmembrane helix</keyword>
<sequence length="102" mass="10827">MITAGLGRSLPIWFYAAVIVSVSFGAFGTWLTLAVFFAFANGPTGDTLAQAAPFAVVPLLVALMWNGAAWWLARGRFPRLGGSMAVIGTVPVVAFLGWVLWP</sequence>
<dbReference type="AlphaFoldDB" id="A0A285QCS7"/>
<proteinExistence type="predicted"/>
<keyword evidence="1" id="KW-0472">Membrane</keyword>
<keyword evidence="1" id="KW-0812">Transmembrane</keyword>